<feature type="domain" description="Chondroitin proteoglycan 4" evidence="2">
    <location>
        <begin position="54"/>
        <end position="147"/>
    </location>
</feature>
<dbReference type="InterPro" id="IPR029153">
    <property type="entry name" value="CPG4"/>
</dbReference>
<dbReference type="PANTHER" id="PTHR37442">
    <property type="entry name" value="F18A1.7 PROTEIN-RELATED"/>
    <property type="match status" value="1"/>
</dbReference>
<accession>A0AAV5UPY9</accession>
<feature type="non-terminal residue" evidence="3">
    <location>
        <position position="1"/>
    </location>
</feature>
<dbReference type="AlphaFoldDB" id="A0AAV5UPY9"/>
<feature type="chain" id="PRO_5043854087" description="Chondroitin proteoglycan 4 domain-containing protein" evidence="1">
    <location>
        <begin position="25"/>
        <end position="258"/>
    </location>
</feature>
<reference evidence="3" key="1">
    <citation type="submission" date="2023-10" db="EMBL/GenBank/DDBJ databases">
        <title>Genome assembly of Pristionchus species.</title>
        <authorList>
            <person name="Yoshida K."/>
            <person name="Sommer R.J."/>
        </authorList>
    </citation>
    <scope>NUCLEOTIDE SEQUENCE</scope>
    <source>
        <strain evidence="3">RS5133</strain>
    </source>
</reference>
<sequence>RLQCFLMPRAAPLFLLLVVGISWAEQQPQSARVDDPAGPNVNVSTILSAVGTPYCMKRCIGRLAFSAKKMLAFNQTTARVQDLCSAYAHTKECLDKRALCGPRNVYDAVTSGMEFTCVAKRPSFDRLEPCLKDQLDAILQTCDGQCLIRANLSTISTAQAVQMAALMNGNLLMVAKHLPPFCESIRCLLPCMLHRMNDVCPLSGWLTLDSILQPFDKAAALFAKAPPLMQQMIREQLTDKCTYLFNEKSLAEMRKGRF</sequence>
<keyword evidence="4" id="KW-1185">Reference proteome</keyword>
<organism evidence="3 4">
    <name type="scientific">Pristionchus fissidentatus</name>
    <dbReference type="NCBI Taxonomy" id="1538716"/>
    <lineage>
        <taxon>Eukaryota</taxon>
        <taxon>Metazoa</taxon>
        <taxon>Ecdysozoa</taxon>
        <taxon>Nematoda</taxon>
        <taxon>Chromadorea</taxon>
        <taxon>Rhabditida</taxon>
        <taxon>Rhabditina</taxon>
        <taxon>Diplogasteromorpha</taxon>
        <taxon>Diplogasteroidea</taxon>
        <taxon>Neodiplogasteridae</taxon>
        <taxon>Pristionchus</taxon>
    </lineage>
</organism>
<proteinExistence type="predicted"/>
<protein>
    <recommendedName>
        <fullName evidence="2">Chondroitin proteoglycan 4 domain-containing protein</fullName>
    </recommendedName>
</protein>
<evidence type="ECO:0000256" key="1">
    <source>
        <dbReference type="SAM" id="SignalP"/>
    </source>
</evidence>
<evidence type="ECO:0000313" key="3">
    <source>
        <dbReference type="EMBL" id="GMT09230.1"/>
    </source>
</evidence>
<dbReference type="Proteomes" id="UP001432322">
    <property type="component" value="Unassembled WGS sequence"/>
</dbReference>
<gene>
    <name evidence="3" type="ORF">PFISCL1PPCAC_527</name>
</gene>
<dbReference type="Pfam" id="PF15481">
    <property type="entry name" value="CPG4"/>
    <property type="match status" value="1"/>
</dbReference>
<comment type="caution">
    <text evidence="3">The sequence shown here is derived from an EMBL/GenBank/DDBJ whole genome shotgun (WGS) entry which is preliminary data.</text>
</comment>
<keyword evidence="1" id="KW-0732">Signal</keyword>
<evidence type="ECO:0000259" key="2">
    <source>
        <dbReference type="Pfam" id="PF15481"/>
    </source>
</evidence>
<feature type="signal peptide" evidence="1">
    <location>
        <begin position="1"/>
        <end position="24"/>
    </location>
</feature>
<evidence type="ECO:0000313" key="4">
    <source>
        <dbReference type="Proteomes" id="UP001432322"/>
    </source>
</evidence>
<dbReference type="EMBL" id="BTSY01000001">
    <property type="protein sequence ID" value="GMT09230.1"/>
    <property type="molecule type" value="Genomic_DNA"/>
</dbReference>
<name>A0AAV5UPY9_9BILA</name>
<dbReference type="PANTHER" id="PTHR37442:SF1">
    <property type="entry name" value="CHONDROITIN PROTEOGLYCAN 4 DOMAIN-CONTAINING PROTEIN"/>
    <property type="match status" value="1"/>
</dbReference>
<dbReference type="InterPro" id="IPR053123">
    <property type="entry name" value="CPG4-like"/>
</dbReference>